<dbReference type="InterPro" id="IPR012340">
    <property type="entry name" value="NA-bd_OB-fold"/>
</dbReference>
<dbReference type="PROSITE" id="PS01230">
    <property type="entry name" value="TRMA_1"/>
    <property type="match status" value="1"/>
</dbReference>
<dbReference type="GO" id="GO:0070041">
    <property type="term" value="F:rRNA (uridine-C5-)-methyltransferase activity"/>
    <property type="evidence" value="ECO:0007669"/>
    <property type="project" value="TreeGrafter"/>
</dbReference>
<feature type="active site" evidence="5">
    <location>
        <position position="421"/>
    </location>
</feature>
<dbReference type="PROSITE" id="PS50926">
    <property type="entry name" value="TRAM"/>
    <property type="match status" value="1"/>
</dbReference>
<keyword evidence="3 4" id="KW-0949">S-adenosyl-L-methionine</keyword>
<dbReference type="NCBIfam" id="TIGR00479">
    <property type="entry name" value="rumA"/>
    <property type="match status" value="1"/>
</dbReference>
<dbReference type="InterPro" id="IPR029063">
    <property type="entry name" value="SAM-dependent_MTases_sf"/>
</dbReference>
<dbReference type="Gene3D" id="3.40.50.150">
    <property type="entry name" value="Vaccinia Virus protein VP39"/>
    <property type="match status" value="1"/>
</dbReference>
<dbReference type="PROSITE" id="PS51687">
    <property type="entry name" value="SAM_MT_RNA_M5U"/>
    <property type="match status" value="1"/>
</dbReference>
<evidence type="ECO:0000313" key="7">
    <source>
        <dbReference type="EMBL" id="SDB31717.1"/>
    </source>
</evidence>
<evidence type="ECO:0000256" key="4">
    <source>
        <dbReference type="PROSITE-ProRule" id="PRU01024"/>
    </source>
</evidence>
<evidence type="ECO:0000256" key="3">
    <source>
        <dbReference type="ARBA" id="ARBA00022691"/>
    </source>
</evidence>
<dbReference type="OrthoDB" id="9804590at2"/>
<dbReference type="CDD" id="cd02440">
    <property type="entry name" value="AdoMet_MTases"/>
    <property type="match status" value="1"/>
</dbReference>
<dbReference type="STRING" id="1732.SAMN02910417_02348"/>
<dbReference type="InterPro" id="IPR030390">
    <property type="entry name" value="MeTrfase_TrmA_AS"/>
</dbReference>
<keyword evidence="1 4" id="KW-0489">Methyltransferase</keyword>
<dbReference type="Proteomes" id="UP000199228">
    <property type="component" value="Unassembled WGS sequence"/>
</dbReference>
<keyword evidence="2 4" id="KW-0808">Transferase</keyword>
<feature type="domain" description="TRAM" evidence="6">
    <location>
        <begin position="3"/>
        <end position="61"/>
    </location>
</feature>
<evidence type="ECO:0000313" key="8">
    <source>
        <dbReference type="Proteomes" id="UP000199228"/>
    </source>
</evidence>
<feature type="active site" description="Nucleophile" evidence="4">
    <location>
        <position position="421"/>
    </location>
</feature>
<organism evidence="7 8">
    <name type="scientific">Eubacterium oxidoreducens</name>
    <dbReference type="NCBI Taxonomy" id="1732"/>
    <lineage>
        <taxon>Bacteria</taxon>
        <taxon>Bacillati</taxon>
        <taxon>Bacillota</taxon>
        <taxon>Clostridia</taxon>
        <taxon>Eubacteriales</taxon>
        <taxon>Eubacteriaceae</taxon>
        <taxon>Eubacterium</taxon>
    </lineage>
</organism>
<feature type="binding site" evidence="4">
    <location>
        <position position="285"/>
    </location>
    <ligand>
        <name>S-adenosyl-L-methionine</name>
        <dbReference type="ChEBI" id="CHEBI:59789"/>
    </ligand>
</feature>
<evidence type="ECO:0000256" key="2">
    <source>
        <dbReference type="ARBA" id="ARBA00022679"/>
    </source>
</evidence>
<feature type="binding site" evidence="4">
    <location>
        <position position="335"/>
    </location>
    <ligand>
        <name>S-adenosyl-L-methionine</name>
        <dbReference type="ChEBI" id="CHEBI:59789"/>
    </ligand>
</feature>
<dbReference type="EMBL" id="FMXR01000019">
    <property type="protein sequence ID" value="SDB31717.1"/>
    <property type="molecule type" value="Genomic_DNA"/>
</dbReference>
<dbReference type="Pfam" id="PF05958">
    <property type="entry name" value="tRNA_U5-meth_tr"/>
    <property type="match status" value="1"/>
</dbReference>
<dbReference type="Gene3D" id="2.40.50.140">
    <property type="entry name" value="Nucleic acid-binding proteins"/>
    <property type="match status" value="1"/>
</dbReference>
<evidence type="ECO:0000259" key="6">
    <source>
        <dbReference type="PROSITE" id="PS50926"/>
    </source>
</evidence>
<dbReference type="FunFam" id="3.40.50.150:FF:000009">
    <property type="entry name" value="23S rRNA (Uracil(1939)-C(5))-methyltransferase RlmD"/>
    <property type="match status" value="1"/>
</dbReference>
<sequence length="466" mass="52237">MEELRKNQEVTIEITDIGNGGEGIGKINGMALFVKDAIIGDTARVKITKLKKKYGYARLMEVIEPSKDRVEPRCSLARRCGGCQIQEMSYERQLTFKEQKVLGNLERIGGLKGLKLDPIIGMEEPYHFRNKEQFPIRKGKDGKAVAGFFAARTHSLIEVKECPIGAPVNAKVMKTVLDTVNELGIAPYDEETHSGILRHVLIRYGFESGQVMVCLVINANQMPGEEILAERLSEIDGMTSITVNINKKKTNVILGSKIRTIWGQDYITDTLDGIAFQISPLSFYQVNPRQTVRLYRQAMEYAQLTGKETVWDLYCGIGTISLFLSRKAKQVYGVEIVPQAIEDAKRNAALNRIENVNFFVGKAEEVVPSFYKEMNEGASNLDEKALRPDVMVVDPPRKGCDEALLETMVLMAPERIVYVSCDSATLARDLKYLSEHGYEFVKGRAVDQFGHSVHVECVVLMSRADR</sequence>
<dbReference type="InterPro" id="IPR010280">
    <property type="entry name" value="U5_MeTrfase_fam"/>
</dbReference>
<dbReference type="Pfam" id="PF01938">
    <property type="entry name" value="TRAM"/>
    <property type="match status" value="1"/>
</dbReference>
<protein>
    <submittedName>
        <fullName evidence="7">23S rRNA m(5)U-1939 methyltransferase</fullName>
    </submittedName>
</protein>
<dbReference type="FunFam" id="2.40.50.140:FF:000097">
    <property type="entry name" value="23S rRNA (uracil(1939)-C(5))-methyltransferase RlmD"/>
    <property type="match status" value="1"/>
</dbReference>
<dbReference type="SUPFAM" id="SSF53335">
    <property type="entry name" value="S-adenosyl-L-methionine-dependent methyltransferases"/>
    <property type="match status" value="1"/>
</dbReference>
<dbReference type="InterPro" id="IPR002792">
    <property type="entry name" value="TRAM_dom"/>
</dbReference>
<evidence type="ECO:0000256" key="5">
    <source>
        <dbReference type="PROSITE-ProRule" id="PRU10015"/>
    </source>
</evidence>
<comment type="similarity">
    <text evidence="4">Belongs to the class I-like SAM-binding methyltransferase superfamily. RNA M5U methyltransferase family.</text>
</comment>
<keyword evidence="8" id="KW-1185">Reference proteome</keyword>
<dbReference type="Gene3D" id="2.40.50.1070">
    <property type="match status" value="1"/>
</dbReference>
<dbReference type="SUPFAM" id="SSF50249">
    <property type="entry name" value="Nucleic acid-binding proteins"/>
    <property type="match status" value="1"/>
</dbReference>
<dbReference type="RefSeq" id="WP_090174545.1">
    <property type="nucleotide sequence ID" value="NZ_FMXR01000019.1"/>
</dbReference>
<feature type="binding site" evidence="4">
    <location>
        <position position="394"/>
    </location>
    <ligand>
        <name>S-adenosyl-L-methionine</name>
        <dbReference type="ChEBI" id="CHEBI:59789"/>
    </ligand>
</feature>
<proteinExistence type="inferred from homology"/>
<dbReference type="GO" id="GO:0070475">
    <property type="term" value="P:rRNA base methylation"/>
    <property type="evidence" value="ECO:0007669"/>
    <property type="project" value="TreeGrafter"/>
</dbReference>
<dbReference type="AlphaFoldDB" id="A0A1G6CFQ0"/>
<dbReference type="FunFam" id="2.40.50.1070:FF:000003">
    <property type="entry name" value="23S rRNA (Uracil-5-)-methyltransferase RumA"/>
    <property type="match status" value="1"/>
</dbReference>
<evidence type="ECO:0000256" key="1">
    <source>
        <dbReference type="ARBA" id="ARBA00022603"/>
    </source>
</evidence>
<reference evidence="7 8" key="1">
    <citation type="submission" date="2016-10" db="EMBL/GenBank/DDBJ databases">
        <authorList>
            <person name="de Groot N.N."/>
        </authorList>
    </citation>
    <scope>NUCLEOTIDE SEQUENCE [LARGE SCALE GENOMIC DNA]</scope>
    <source>
        <strain evidence="7 8">DSM 3217</strain>
    </source>
</reference>
<feature type="binding site" evidence="4">
    <location>
        <position position="314"/>
    </location>
    <ligand>
        <name>S-adenosyl-L-methionine</name>
        <dbReference type="ChEBI" id="CHEBI:59789"/>
    </ligand>
</feature>
<name>A0A1G6CFQ0_EUBOX</name>
<dbReference type="PANTHER" id="PTHR11061">
    <property type="entry name" value="RNA M5U METHYLTRANSFERASE"/>
    <property type="match status" value="1"/>
</dbReference>
<accession>A0A1G6CFQ0</accession>
<dbReference type="PANTHER" id="PTHR11061:SF30">
    <property type="entry name" value="TRNA (URACIL(54)-C(5))-METHYLTRANSFERASE"/>
    <property type="match status" value="1"/>
</dbReference>
<gene>
    <name evidence="7" type="ORF">SAMN02910417_02348</name>
</gene>